<dbReference type="OrthoDB" id="9829631at2"/>
<accession>A0A7W6C085</accession>
<reference evidence="2 3" key="1">
    <citation type="submission" date="2020-08" db="EMBL/GenBank/DDBJ databases">
        <title>Genomic Encyclopedia of Type Strains, Phase IV (KMG-IV): sequencing the most valuable type-strain genomes for metagenomic binning, comparative biology and taxonomic classification.</title>
        <authorList>
            <person name="Goeker M."/>
        </authorList>
    </citation>
    <scope>NUCLEOTIDE SEQUENCE [LARGE SCALE GENOMIC DNA]</scope>
    <source>
        <strain evidence="2 3">DSM 25024</strain>
    </source>
</reference>
<evidence type="ECO:0000313" key="3">
    <source>
        <dbReference type="Proteomes" id="UP000531216"/>
    </source>
</evidence>
<comment type="caution">
    <text evidence="2">The sequence shown here is derived from an EMBL/GenBank/DDBJ whole genome shotgun (WGS) entry which is preliminary data.</text>
</comment>
<sequence>MIRVAALLCMCSAVLAACYGGGSRATIVRAPMPVAVCLDGRDADTPSWRRICPGPTAARVSVSHRIGGTHLRRSADLAPWDLRRSDSGREAARQAYLKRFVLRRASFEPPPPRDAAGAIDASLLLGPASGPAPLAQPYAPLGLALRGSLD</sequence>
<evidence type="ECO:0000256" key="1">
    <source>
        <dbReference type="SAM" id="SignalP"/>
    </source>
</evidence>
<dbReference type="AlphaFoldDB" id="A0A7W6C085"/>
<name>A0A7W6C085_9HYPH</name>
<feature type="signal peptide" evidence="1">
    <location>
        <begin position="1"/>
        <end position="16"/>
    </location>
</feature>
<proteinExistence type="predicted"/>
<protein>
    <recommendedName>
        <fullName evidence="4">Lipoprotein</fullName>
    </recommendedName>
</protein>
<gene>
    <name evidence="2" type="ORF">GGR05_002147</name>
</gene>
<dbReference type="RefSeq" id="WP_090963554.1">
    <property type="nucleotide sequence ID" value="NZ_FOOA01000009.1"/>
</dbReference>
<keyword evidence="1" id="KW-0732">Signal</keyword>
<dbReference type="PROSITE" id="PS51257">
    <property type="entry name" value="PROKAR_LIPOPROTEIN"/>
    <property type="match status" value="1"/>
</dbReference>
<evidence type="ECO:0008006" key="4">
    <source>
        <dbReference type="Google" id="ProtNLM"/>
    </source>
</evidence>
<evidence type="ECO:0000313" key="2">
    <source>
        <dbReference type="EMBL" id="MBB3935997.1"/>
    </source>
</evidence>
<dbReference type="EMBL" id="JACIDO010000004">
    <property type="protein sequence ID" value="MBB3935997.1"/>
    <property type="molecule type" value="Genomic_DNA"/>
</dbReference>
<feature type="chain" id="PRO_5030808460" description="Lipoprotein" evidence="1">
    <location>
        <begin position="17"/>
        <end position="150"/>
    </location>
</feature>
<organism evidence="2 3">
    <name type="scientific">Aureimonas phyllosphaerae</name>
    <dbReference type="NCBI Taxonomy" id="1166078"/>
    <lineage>
        <taxon>Bacteria</taxon>
        <taxon>Pseudomonadati</taxon>
        <taxon>Pseudomonadota</taxon>
        <taxon>Alphaproteobacteria</taxon>
        <taxon>Hyphomicrobiales</taxon>
        <taxon>Aurantimonadaceae</taxon>
        <taxon>Aureimonas</taxon>
    </lineage>
</organism>
<keyword evidence="3" id="KW-1185">Reference proteome</keyword>
<dbReference type="Proteomes" id="UP000531216">
    <property type="component" value="Unassembled WGS sequence"/>
</dbReference>